<proteinExistence type="predicted"/>
<dbReference type="EMBL" id="CAFBLU010000045">
    <property type="protein sequence ID" value="CAB4882313.1"/>
    <property type="molecule type" value="Genomic_DNA"/>
</dbReference>
<organism evidence="1">
    <name type="scientific">freshwater metagenome</name>
    <dbReference type="NCBI Taxonomy" id="449393"/>
    <lineage>
        <taxon>unclassified sequences</taxon>
        <taxon>metagenomes</taxon>
        <taxon>ecological metagenomes</taxon>
    </lineage>
</organism>
<dbReference type="AlphaFoldDB" id="A0A6J7ES78"/>
<accession>A0A6J7ES78</accession>
<sequence>MASRNLKKISAVLAVVALTASPAMALADPGGDQYCDPFGGCGVDPGAGGGGTKGHGKKHPTAPNQAVLNAIAGAMQAQSLSAAERAAMASGADAAAVAAWHKASKLARAGVVLDAAGLSAVRSSLPSS</sequence>
<evidence type="ECO:0000313" key="1">
    <source>
        <dbReference type="EMBL" id="CAB4882313.1"/>
    </source>
</evidence>
<protein>
    <submittedName>
        <fullName evidence="1">Unannotated protein</fullName>
    </submittedName>
</protein>
<gene>
    <name evidence="1" type="ORF">UFOPK3444_01554</name>
</gene>
<reference evidence="1" key="1">
    <citation type="submission" date="2020-05" db="EMBL/GenBank/DDBJ databases">
        <authorList>
            <person name="Chiriac C."/>
            <person name="Salcher M."/>
            <person name="Ghai R."/>
            <person name="Kavagutti S V."/>
        </authorList>
    </citation>
    <scope>NUCLEOTIDE SEQUENCE</scope>
</reference>
<name>A0A6J7ES78_9ZZZZ</name>